<dbReference type="Pfam" id="PF00069">
    <property type="entry name" value="Pkinase"/>
    <property type="match status" value="1"/>
</dbReference>
<dbReference type="Proteomes" id="UP000593576">
    <property type="component" value="Unassembled WGS sequence"/>
</dbReference>
<evidence type="ECO:0000256" key="1">
    <source>
        <dbReference type="ARBA" id="ARBA00001936"/>
    </source>
</evidence>
<dbReference type="PROSITE" id="PS00107">
    <property type="entry name" value="PROTEIN_KINASE_ATP"/>
    <property type="match status" value="1"/>
</dbReference>
<evidence type="ECO:0000256" key="7">
    <source>
        <dbReference type="ARBA" id="ARBA00022777"/>
    </source>
</evidence>
<dbReference type="GO" id="GO:0007165">
    <property type="term" value="P:signal transduction"/>
    <property type="evidence" value="ECO:0007669"/>
    <property type="project" value="InterPro"/>
</dbReference>
<evidence type="ECO:0000256" key="5">
    <source>
        <dbReference type="ARBA" id="ARBA00022679"/>
    </source>
</evidence>
<dbReference type="InterPro" id="IPR000719">
    <property type="entry name" value="Prot_kinase_dom"/>
</dbReference>
<gene>
    <name evidence="16" type="ORF">Goshw_008263</name>
</gene>
<comment type="catalytic activity">
    <reaction evidence="10">
        <text>L-threonyl-[protein] + ATP = O-phospho-L-threonyl-[protein] + ADP + H(+)</text>
        <dbReference type="Rhea" id="RHEA:46608"/>
        <dbReference type="Rhea" id="RHEA-COMP:11060"/>
        <dbReference type="Rhea" id="RHEA-COMP:11605"/>
        <dbReference type="ChEBI" id="CHEBI:15378"/>
        <dbReference type="ChEBI" id="CHEBI:30013"/>
        <dbReference type="ChEBI" id="CHEBI:30616"/>
        <dbReference type="ChEBI" id="CHEBI:61977"/>
        <dbReference type="ChEBI" id="CHEBI:456216"/>
        <dbReference type="EC" id="2.7.11.1"/>
    </reaction>
</comment>
<keyword evidence="5" id="KW-0808">Transferase</keyword>
<dbReference type="GO" id="GO:0005524">
    <property type="term" value="F:ATP binding"/>
    <property type="evidence" value="ECO:0007669"/>
    <property type="project" value="UniProtKB-UniRule"/>
</dbReference>
<evidence type="ECO:0000256" key="11">
    <source>
        <dbReference type="ARBA" id="ARBA00048679"/>
    </source>
</evidence>
<dbReference type="PROSITE" id="PS50816">
    <property type="entry name" value="NAF"/>
    <property type="match status" value="1"/>
</dbReference>
<feature type="domain" description="NAF" evidence="15">
    <location>
        <begin position="290"/>
        <end position="314"/>
    </location>
</feature>
<feature type="binding site" evidence="12">
    <location>
        <position position="45"/>
    </location>
    <ligand>
        <name>ATP</name>
        <dbReference type="ChEBI" id="CHEBI:30616"/>
    </ligand>
</feature>
<evidence type="ECO:0000256" key="3">
    <source>
        <dbReference type="ARBA" id="ARBA00012513"/>
    </source>
</evidence>
<keyword evidence="9" id="KW-0464">Manganese</keyword>
<proteinExistence type="inferred from homology"/>
<keyword evidence="7" id="KW-0418">Kinase</keyword>
<dbReference type="InterPro" id="IPR018451">
    <property type="entry name" value="NAF/FISL_domain"/>
</dbReference>
<dbReference type="FunFam" id="1.10.510.10:FF:000653">
    <property type="entry name" value="Non-specific serine/threonine protein kinase"/>
    <property type="match status" value="1"/>
</dbReference>
<keyword evidence="4 13" id="KW-0723">Serine/threonine-protein kinase</keyword>
<feature type="domain" description="Protein kinase" evidence="14">
    <location>
        <begin position="16"/>
        <end position="270"/>
    </location>
</feature>
<evidence type="ECO:0000256" key="12">
    <source>
        <dbReference type="PROSITE-ProRule" id="PRU10141"/>
    </source>
</evidence>
<dbReference type="EMBL" id="JABFAF010000003">
    <property type="protein sequence ID" value="MBA0850858.1"/>
    <property type="molecule type" value="Genomic_DNA"/>
</dbReference>
<dbReference type="GO" id="GO:0004674">
    <property type="term" value="F:protein serine/threonine kinase activity"/>
    <property type="evidence" value="ECO:0007669"/>
    <property type="project" value="UniProtKB-KW"/>
</dbReference>
<organism evidence="16 17">
    <name type="scientific">Gossypium schwendimanii</name>
    <name type="common">Cotton</name>
    <dbReference type="NCBI Taxonomy" id="34291"/>
    <lineage>
        <taxon>Eukaryota</taxon>
        <taxon>Viridiplantae</taxon>
        <taxon>Streptophyta</taxon>
        <taxon>Embryophyta</taxon>
        <taxon>Tracheophyta</taxon>
        <taxon>Spermatophyta</taxon>
        <taxon>Magnoliopsida</taxon>
        <taxon>eudicotyledons</taxon>
        <taxon>Gunneridae</taxon>
        <taxon>Pentapetalae</taxon>
        <taxon>rosids</taxon>
        <taxon>malvids</taxon>
        <taxon>Malvales</taxon>
        <taxon>Malvaceae</taxon>
        <taxon>Malvoideae</taxon>
        <taxon>Gossypium</taxon>
    </lineage>
</organism>
<dbReference type="CDD" id="cd12195">
    <property type="entry name" value="CIPK_C"/>
    <property type="match status" value="1"/>
</dbReference>
<dbReference type="PROSITE" id="PS00108">
    <property type="entry name" value="PROTEIN_KINASE_ST"/>
    <property type="match status" value="1"/>
</dbReference>
<dbReference type="PROSITE" id="PS50011">
    <property type="entry name" value="PROTEIN_KINASE_DOM"/>
    <property type="match status" value="1"/>
</dbReference>
<evidence type="ECO:0000256" key="6">
    <source>
        <dbReference type="ARBA" id="ARBA00022741"/>
    </source>
</evidence>
<dbReference type="SMART" id="SM00220">
    <property type="entry name" value="S_TKc"/>
    <property type="match status" value="1"/>
</dbReference>
<evidence type="ECO:0000259" key="14">
    <source>
        <dbReference type="PROSITE" id="PS50011"/>
    </source>
</evidence>
<dbReference type="Pfam" id="PF03822">
    <property type="entry name" value="NAF"/>
    <property type="match status" value="1"/>
</dbReference>
<keyword evidence="8 12" id="KW-0067">ATP-binding</keyword>
<dbReference type="Gene3D" id="3.30.310.80">
    <property type="entry name" value="Kinase associated domain 1, KA1"/>
    <property type="match status" value="1"/>
</dbReference>
<dbReference type="InterPro" id="IPR011009">
    <property type="entry name" value="Kinase-like_dom_sf"/>
</dbReference>
<sequence>MLEIGHAPGNALFGKYEIGRLLGCGAFAKVYHGRNLRTGLSVAVKVINKKKLPSLTMMSNVKREISIMSRLNHPYIVKLYEVLATKTKIYVVMEFVKGGELFAKVAKGRFTEDLSRKYFQQLISAVGYCHSRGIFHRDLKPENLLLDDNGNLKVSDFGLSAVTDQIRADGMLHTLCGTPAYVAPEILSKKGYDGAKVDVWSCGVILFVMNAGYLPFNDPNLMAMYRKIYNGEFRCPKWMSSDMRRFISRLLDRNPVTRISLDEILKDPWFRKGYKEPKFHEEQPKDDAQASSSKLNAFDLISFSSGLNLSGLLDESHDYGERFILRESPEKLVEKVEQLGKGERLKVKKKKQWGVELEGKEGISGVAIEVYQLTDELVVVETKRTGSDAQWYKELWNNKLRPALVGN</sequence>
<dbReference type="InterPro" id="IPR004041">
    <property type="entry name" value="NAF_dom"/>
</dbReference>
<protein>
    <recommendedName>
        <fullName evidence="3">non-specific serine/threonine protein kinase</fullName>
        <ecNumber evidence="3">2.7.11.1</ecNumber>
    </recommendedName>
</protein>
<comment type="cofactor">
    <cofactor evidence="1">
        <name>Mn(2+)</name>
        <dbReference type="ChEBI" id="CHEBI:29035"/>
    </cofactor>
</comment>
<evidence type="ECO:0000256" key="9">
    <source>
        <dbReference type="ARBA" id="ARBA00023211"/>
    </source>
</evidence>
<dbReference type="PANTHER" id="PTHR43895:SF151">
    <property type="entry name" value="CBL-INTERACTING SERINE_THREONINE-PROTEIN KINASE 11"/>
    <property type="match status" value="1"/>
</dbReference>
<evidence type="ECO:0000256" key="2">
    <source>
        <dbReference type="ARBA" id="ARBA00006234"/>
    </source>
</evidence>
<dbReference type="AlphaFoldDB" id="A0A7J9KWQ4"/>
<dbReference type="EC" id="2.7.11.1" evidence="3"/>
<evidence type="ECO:0000256" key="10">
    <source>
        <dbReference type="ARBA" id="ARBA00047899"/>
    </source>
</evidence>
<dbReference type="InterPro" id="IPR017441">
    <property type="entry name" value="Protein_kinase_ATP_BS"/>
</dbReference>
<evidence type="ECO:0000256" key="13">
    <source>
        <dbReference type="RuleBase" id="RU000304"/>
    </source>
</evidence>
<evidence type="ECO:0000256" key="4">
    <source>
        <dbReference type="ARBA" id="ARBA00022527"/>
    </source>
</evidence>
<dbReference type="SUPFAM" id="SSF56112">
    <property type="entry name" value="Protein kinase-like (PK-like)"/>
    <property type="match status" value="1"/>
</dbReference>
<dbReference type="FunFam" id="3.30.200.20:FF:000096">
    <property type="entry name" value="Non-specific serine/threonine protein kinase"/>
    <property type="match status" value="1"/>
</dbReference>
<dbReference type="InterPro" id="IPR008271">
    <property type="entry name" value="Ser/Thr_kinase_AS"/>
</dbReference>
<dbReference type="OrthoDB" id="193931at2759"/>
<keyword evidence="17" id="KW-1185">Reference proteome</keyword>
<evidence type="ECO:0000313" key="17">
    <source>
        <dbReference type="Proteomes" id="UP000593576"/>
    </source>
</evidence>
<accession>A0A7J9KWQ4</accession>
<comment type="catalytic activity">
    <reaction evidence="11">
        <text>L-seryl-[protein] + ATP = O-phospho-L-seryl-[protein] + ADP + H(+)</text>
        <dbReference type="Rhea" id="RHEA:17989"/>
        <dbReference type="Rhea" id="RHEA-COMP:9863"/>
        <dbReference type="Rhea" id="RHEA-COMP:11604"/>
        <dbReference type="ChEBI" id="CHEBI:15378"/>
        <dbReference type="ChEBI" id="CHEBI:29999"/>
        <dbReference type="ChEBI" id="CHEBI:30616"/>
        <dbReference type="ChEBI" id="CHEBI:83421"/>
        <dbReference type="ChEBI" id="CHEBI:456216"/>
        <dbReference type="EC" id="2.7.11.1"/>
    </reaction>
</comment>
<dbReference type="PANTHER" id="PTHR43895">
    <property type="entry name" value="CALCIUM/CALMODULIN-DEPENDENT PROTEIN KINASE KINASE-RELATED"/>
    <property type="match status" value="1"/>
</dbReference>
<comment type="similarity">
    <text evidence="2">Belongs to the protein kinase superfamily. CAMK Ser/Thr protein kinase family. SNF1 subfamily.</text>
</comment>
<evidence type="ECO:0000256" key="8">
    <source>
        <dbReference type="ARBA" id="ARBA00022840"/>
    </source>
</evidence>
<reference evidence="16 17" key="1">
    <citation type="journal article" date="2019" name="Genome Biol. Evol.">
        <title>Insights into the evolution of the New World diploid cottons (Gossypium, subgenus Houzingenia) based on genome sequencing.</title>
        <authorList>
            <person name="Grover C.E."/>
            <person name="Arick M.A. 2nd"/>
            <person name="Thrash A."/>
            <person name="Conover J.L."/>
            <person name="Sanders W.S."/>
            <person name="Peterson D.G."/>
            <person name="Frelichowski J.E."/>
            <person name="Scheffler J.A."/>
            <person name="Scheffler B.E."/>
            <person name="Wendel J.F."/>
        </authorList>
    </citation>
    <scope>NUCLEOTIDE SEQUENCE [LARGE SCALE GENOMIC DNA]</scope>
    <source>
        <strain evidence="16">1</strain>
        <tissue evidence="16">Leaf</tissue>
    </source>
</reference>
<name>A0A7J9KWQ4_GOSSC</name>
<evidence type="ECO:0000259" key="15">
    <source>
        <dbReference type="PROSITE" id="PS50816"/>
    </source>
</evidence>
<dbReference type="Gene3D" id="1.10.510.10">
    <property type="entry name" value="Transferase(Phosphotransferase) domain 1"/>
    <property type="match status" value="1"/>
</dbReference>
<evidence type="ECO:0000313" key="16">
    <source>
        <dbReference type="EMBL" id="MBA0850858.1"/>
    </source>
</evidence>
<keyword evidence="6 12" id="KW-0547">Nucleotide-binding</keyword>
<comment type="caution">
    <text evidence="16">The sequence shown here is derived from an EMBL/GenBank/DDBJ whole genome shotgun (WGS) entry which is preliminary data.</text>
</comment>
<dbReference type="Gene3D" id="3.30.200.20">
    <property type="entry name" value="Phosphorylase Kinase, domain 1"/>
    <property type="match status" value="1"/>
</dbReference>